<dbReference type="Proteomes" id="UP001279734">
    <property type="component" value="Unassembled WGS sequence"/>
</dbReference>
<evidence type="ECO:0000313" key="2">
    <source>
        <dbReference type="EMBL" id="GMH07785.1"/>
    </source>
</evidence>
<sequence>MGNNDVSATLAPASPGLRVDGSKFEPEASPTGPWDGNGNDAKKISVNPQNDSGPVTQTKPPALPPASPSTTPHSTMPTTSQMAPNTTHKLPENQGGVVVGYIVLPTDLTQYGEMTKPLEESKAAELTGARTTVAMSTVPYGIQYPSNDQKKSAEPQKPTQGNPSSAVTGVTAQSGSNGCGCCSIL</sequence>
<reference evidence="2" key="1">
    <citation type="submission" date="2023-05" db="EMBL/GenBank/DDBJ databases">
        <title>Nepenthes gracilis genome sequencing.</title>
        <authorList>
            <person name="Fukushima K."/>
        </authorList>
    </citation>
    <scope>NUCLEOTIDE SEQUENCE</scope>
    <source>
        <strain evidence="2">SING2019-196</strain>
    </source>
</reference>
<dbReference type="AlphaFoldDB" id="A0AAD3XKI9"/>
<feature type="compositionally biased region" description="Low complexity" evidence="1">
    <location>
        <begin position="68"/>
        <end position="80"/>
    </location>
</feature>
<evidence type="ECO:0000313" key="3">
    <source>
        <dbReference type="Proteomes" id="UP001279734"/>
    </source>
</evidence>
<name>A0AAD3XKI9_NEPGR</name>
<feature type="region of interest" description="Disordered" evidence="1">
    <location>
        <begin position="1"/>
        <end position="94"/>
    </location>
</feature>
<evidence type="ECO:0000256" key="1">
    <source>
        <dbReference type="SAM" id="MobiDB-lite"/>
    </source>
</evidence>
<keyword evidence="3" id="KW-1185">Reference proteome</keyword>
<feature type="compositionally biased region" description="Polar residues" evidence="1">
    <location>
        <begin position="157"/>
        <end position="176"/>
    </location>
</feature>
<feature type="region of interest" description="Disordered" evidence="1">
    <location>
        <begin position="141"/>
        <end position="177"/>
    </location>
</feature>
<gene>
    <name evidence="2" type="ORF">Nepgr_009625</name>
</gene>
<proteinExistence type="predicted"/>
<comment type="caution">
    <text evidence="2">The sequence shown here is derived from an EMBL/GenBank/DDBJ whole genome shotgun (WGS) entry which is preliminary data.</text>
</comment>
<protein>
    <submittedName>
        <fullName evidence="2">Uncharacterized protein</fullName>
    </submittedName>
</protein>
<organism evidence="2 3">
    <name type="scientific">Nepenthes gracilis</name>
    <name type="common">Slender pitcher plant</name>
    <dbReference type="NCBI Taxonomy" id="150966"/>
    <lineage>
        <taxon>Eukaryota</taxon>
        <taxon>Viridiplantae</taxon>
        <taxon>Streptophyta</taxon>
        <taxon>Embryophyta</taxon>
        <taxon>Tracheophyta</taxon>
        <taxon>Spermatophyta</taxon>
        <taxon>Magnoliopsida</taxon>
        <taxon>eudicotyledons</taxon>
        <taxon>Gunneridae</taxon>
        <taxon>Pentapetalae</taxon>
        <taxon>Caryophyllales</taxon>
        <taxon>Nepenthaceae</taxon>
        <taxon>Nepenthes</taxon>
    </lineage>
</organism>
<feature type="compositionally biased region" description="Polar residues" evidence="1">
    <location>
        <begin position="46"/>
        <end position="57"/>
    </location>
</feature>
<accession>A0AAD3XKI9</accession>
<dbReference type="EMBL" id="BSYO01000007">
    <property type="protein sequence ID" value="GMH07785.1"/>
    <property type="molecule type" value="Genomic_DNA"/>
</dbReference>